<feature type="compositionally biased region" description="Low complexity" evidence="1">
    <location>
        <begin position="45"/>
        <end position="70"/>
    </location>
</feature>
<reference evidence="2 3" key="1">
    <citation type="submission" date="2021-01" db="EMBL/GenBank/DDBJ databases">
        <title>Whole genome shotgun sequence of Actinoplanes deccanensis NBRC 13994.</title>
        <authorList>
            <person name="Komaki H."/>
            <person name="Tamura T."/>
        </authorList>
    </citation>
    <scope>NUCLEOTIDE SEQUENCE [LARGE SCALE GENOMIC DNA]</scope>
    <source>
        <strain evidence="2 3">NBRC 13994</strain>
    </source>
</reference>
<proteinExistence type="predicted"/>
<sequence>MTAPPDPEAPPNADAPGEAAAPPDAKALAKVTAPPDANAPAEVTASAGPEAPSDAEASAEAAAPTGAEASTDAEEPAGAPTSATSPEPVTDVETSADSERDAPALRGSVPGAGSARTAGRAGETAGSEPPGNDRNVKPFHPVSTTFAAGRRVTTSVTSTEDGESGDERAGRDLLFTGSTPRSRPKRGRSRGRSRRR</sequence>
<evidence type="ECO:0000256" key="1">
    <source>
        <dbReference type="SAM" id="MobiDB-lite"/>
    </source>
</evidence>
<feature type="compositionally biased region" description="Basic residues" evidence="1">
    <location>
        <begin position="182"/>
        <end position="196"/>
    </location>
</feature>
<feature type="compositionally biased region" description="Low complexity" evidence="1">
    <location>
        <begin position="11"/>
        <end position="29"/>
    </location>
</feature>
<keyword evidence="3" id="KW-1185">Reference proteome</keyword>
<name>A0ABQ3XVQ0_9ACTN</name>
<feature type="region of interest" description="Disordered" evidence="1">
    <location>
        <begin position="1"/>
        <end position="196"/>
    </location>
</feature>
<dbReference type="Proteomes" id="UP000609879">
    <property type="component" value="Unassembled WGS sequence"/>
</dbReference>
<evidence type="ECO:0000313" key="3">
    <source>
        <dbReference type="Proteomes" id="UP000609879"/>
    </source>
</evidence>
<feature type="compositionally biased region" description="Polar residues" evidence="1">
    <location>
        <begin position="142"/>
        <end position="159"/>
    </location>
</feature>
<evidence type="ECO:0000313" key="2">
    <source>
        <dbReference type="EMBL" id="GID71821.1"/>
    </source>
</evidence>
<protein>
    <submittedName>
        <fullName evidence="2">Uncharacterized protein</fullName>
    </submittedName>
</protein>
<gene>
    <name evidence="2" type="ORF">Ade02nite_04620</name>
</gene>
<organism evidence="2 3">
    <name type="scientific">Paractinoplanes deccanensis</name>
    <dbReference type="NCBI Taxonomy" id="113561"/>
    <lineage>
        <taxon>Bacteria</taxon>
        <taxon>Bacillati</taxon>
        <taxon>Actinomycetota</taxon>
        <taxon>Actinomycetes</taxon>
        <taxon>Micromonosporales</taxon>
        <taxon>Micromonosporaceae</taxon>
        <taxon>Paractinoplanes</taxon>
    </lineage>
</organism>
<accession>A0ABQ3XVQ0</accession>
<feature type="compositionally biased region" description="Polar residues" evidence="1">
    <location>
        <begin position="81"/>
        <end position="95"/>
    </location>
</feature>
<feature type="compositionally biased region" description="Low complexity" evidence="1">
    <location>
        <begin position="111"/>
        <end position="128"/>
    </location>
</feature>
<comment type="caution">
    <text evidence="2">The sequence shown here is derived from an EMBL/GenBank/DDBJ whole genome shotgun (WGS) entry which is preliminary data.</text>
</comment>
<feature type="compositionally biased region" description="Pro residues" evidence="1">
    <location>
        <begin position="1"/>
        <end position="10"/>
    </location>
</feature>
<dbReference type="EMBL" id="BOMI01000006">
    <property type="protein sequence ID" value="GID71821.1"/>
    <property type="molecule type" value="Genomic_DNA"/>
</dbReference>